<gene>
    <name evidence="2" type="ORF">F1559_001803</name>
</gene>
<dbReference type="AlphaFoldDB" id="A0A7J7IL83"/>
<evidence type="ECO:0000313" key="3">
    <source>
        <dbReference type="Proteomes" id="UP000530660"/>
    </source>
</evidence>
<evidence type="ECO:0000256" key="1">
    <source>
        <dbReference type="SAM" id="MobiDB-lite"/>
    </source>
</evidence>
<feature type="region of interest" description="Disordered" evidence="1">
    <location>
        <begin position="147"/>
        <end position="183"/>
    </location>
</feature>
<comment type="caution">
    <text evidence="2">The sequence shown here is derived from an EMBL/GenBank/DDBJ whole genome shotgun (WGS) entry which is preliminary data.</text>
</comment>
<dbReference type="EMBL" id="VWRR01000005">
    <property type="protein sequence ID" value="KAF6003808.1"/>
    <property type="molecule type" value="Genomic_DNA"/>
</dbReference>
<dbReference type="Proteomes" id="UP000530660">
    <property type="component" value="Unassembled WGS sequence"/>
</dbReference>
<feature type="compositionally biased region" description="Basic and acidic residues" evidence="1">
    <location>
        <begin position="154"/>
        <end position="164"/>
    </location>
</feature>
<sequence>MMTPLFAEVHSLARRKSTPFDKRLECIALLADRTPDHGIAYFIPAAEREALQITSHLLLELLRERASADDANHSSSDSGLNERLHRAMKQLRCLLERMPAAEPVPLPGTLADVLVFALQECLSLSKAKPTGDQELVTQVLERAISMQSTACDPPSERSLDRPSLVDEPEDALGRWSSPSQTTGRSLMQTTLSLANVLLERHSFQPSLEALMRLLASFLEVRLEEALRPSRARSMRLPMLMESTRSVATTTARGTA</sequence>
<protein>
    <submittedName>
        <fullName evidence="2">Uncharacterized protein</fullName>
    </submittedName>
</protein>
<name>A0A7J7IL83_9RHOD</name>
<organism evidence="2 3">
    <name type="scientific">Cyanidiococcus yangmingshanensis</name>
    <dbReference type="NCBI Taxonomy" id="2690220"/>
    <lineage>
        <taxon>Eukaryota</taxon>
        <taxon>Rhodophyta</taxon>
        <taxon>Bangiophyceae</taxon>
        <taxon>Cyanidiales</taxon>
        <taxon>Cyanidiaceae</taxon>
        <taxon>Cyanidiococcus</taxon>
    </lineage>
</organism>
<proteinExistence type="predicted"/>
<keyword evidence="3" id="KW-1185">Reference proteome</keyword>
<accession>A0A7J7IL83</accession>
<reference evidence="2 3" key="1">
    <citation type="journal article" date="2020" name="J. Phycol.">
        <title>Comparative genome analysis reveals Cyanidiococcus gen. nov., a new extremophilic red algal genus sister to Cyanidioschyzon (Cyanidioschyzonaceae, Rhodophyta).</title>
        <authorList>
            <person name="Liu S.-L."/>
            <person name="Chiang Y.-R."/>
            <person name="Yoon H.S."/>
            <person name="Fu H.-Y."/>
        </authorList>
    </citation>
    <scope>NUCLEOTIDE SEQUENCE [LARGE SCALE GENOMIC DNA]</scope>
    <source>
        <strain evidence="2 3">THAL066</strain>
    </source>
</reference>
<evidence type="ECO:0000313" key="2">
    <source>
        <dbReference type="EMBL" id="KAF6003808.1"/>
    </source>
</evidence>